<dbReference type="InterPro" id="IPR001387">
    <property type="entry name" value="Cro/C1-type_HTH"/>
</dbReference>
<dbReference type="Gene3D" id="1.25.40.10">
    <property type="entry name" value="Tetratricopeptide repeat domain"/>
    <property type="match status" value="1"/>
</dbReference>
<dbReference type="AlphaFoldDB" id="A0A345T386"/>
<dbReference type="SUPFAM" id="SSF48452">
    <property type="entry name" value="TPR-like"/>
    <property type="match status" value="1"/>
</dbReference>
<dbReference type="Gene3D" id="1.10.260.40">
    <property type="entry name" value="lambda repressor-like DNA-binding domains"/>
    <property type="match status" value="1"/>
</dbReference>
<keyword evidence="3" id="KW-1185">Reference proteome</keyword>
<evidence type="ECO:0000313" key="3">
    <source>
        <dbReference type="Proteomes" id="UP000249340"/>
    </source>
</evidence>
<reference evidence="3" key="1">
    <citation type="submission" date="2018-07" db="EMBL/GenBank/DDBJ databases">
        <title>Streptacidiphilus bronchialis DSM 106435 chromosome.</title>
        <authorList>
            <person name="Batra D."/>
            <person name="Gulvik C.A."/>
        </authorList>
    </citation>
    <scope>NUCLEOTIDE SEQUENCE [LARGE SCALE GENOMIC DNA]</scope>
    <source>
        <strain evidence="3">DSM 106435</strain>
    </source>
</reference>
<evidence type="ECO:0000259" key="1">
    <source>
        <dbReference type="PROSITE" id="PS50943"/>
    </source>
</evidence>
<dbReference type="RefSeq" id="WP_111489394.1">
    <property type="nucleotide sequence ID" value="NZ_CP031264.1"/>
</dbReference>
<dbReference type="KEGG" id="stri:C7M71_026615"/>
<feature type="domain" description="HTH cro/C1-type" evidence="1">
    <location>
        <begin position="8"/>
        <end position="62"/>
    </location>
</feature>
<dbReference type="InterPro" id="IPR010982">
    <property type="entry name" value="Lambda_DNA-bd_dom_sf"/>
</dbReference>
<name>A0A345T386_9ACTN</name>
<dbReference type="Pfam" id="PF01381">
    <property type="entry name" value="HTH_3"/>
    <property type="match status" value="1"/>
</dbReference>
<dbReference type="SUPFAM" id="SSF47413">
    <property type="entry name" value="lambda repressor-like DNA-binding domains"/>
    <property type="match status" value="1"/>
</dbReference>
<dbReference type="InterPro" id="IPR011990">
    <property type="entry name" value="TPR-like_helical_dom_sf"/>
</dbReference>
<gene>
    <name evidence="2" type="ORF">C7M71_026615</name>
</gene>
<evidence type="ECO:0000313" key="2">
    <source>
        <dbReference type="EMBL" id="AXI80441.1"/>
    </source>
</evidence>
<dbReference type="SMART" id="SM00530">
    <property type="entry name" value="HTH_XRE"/>
    <property type="match status" value="1"/>
</dbReference>
<dbReference type="Proteomes" id="UP000249340">
    <property type="component" value="Chromosome"/>
</dbReference>
<organism evidence="2 3">
    <name type="scientific">Peterkaempfera bronchialis</name>
    <dbReference type="NCBI Taxonomy" id="2126346"/>
    <lineage>
        <taxon>Bacteria</taxon>
        <taxon>Bacillati</taxon>
        <taxon>Actinomycetota</taxon>
        <taxon>Actinomycetes</taxon>
        <taxon>Kitasatosporales</taxon>
        <taxon>Streptomycetaceae</taxon>
        <taxon>Peterkaempfera</taxon>
    </lineage>
</organism>
<proteinExistence type="predicted"/>
<dbReference type="CDD" id="cd00093">
    <property type="entry name" value="HTH_XRE"/>
    <property type="match status" value="1"/>
</dbReference>
<dbReference type="GO" id="GO:0003677">
    <property type="term" value="F:DNA binding"/>
    <property type="evidence" value="ECO:0007669"/>
    <property type="project" value="InterPro"/>
</dbReference>
<accession>A0A345T386</accession>
<dbReference type="PROSITE" id="PS50943">
    <property type="entry name" value="HTH_CROC1"/>
    <property type="match status" value="1"/>
</dbReference>
<protein>
    <submittedName>
        <fullName evidence="2">XRE family transcriptional regulator</fullName>
    </submittedName>
</protein>
<sequence length="407" mass="44989">MAERRRALVERRKALGFTQESLAQDLGVDRSTVARWESGKVDPQDWQRPTLAKVLRVTLIELDSLLYTAVAPTPTRDESGPVIAPEYDDEIEALDLARRVSASDVGKETLERLELTFHDLAIKYPTVAPQELLGQVRKYALYVAKLMDAKKTLAEHRQLLVIGGWFSLLGATLHIDLNQQDAATARLRTAMTLAQHAENSEIQAWCFETDAWRVLTDGDYSKAAELSSTAQQLAPAGSSVEIQSLAQQGRAFARLGQSTETYAVIDRVQALSAAMGTPDRPEHHFQYDPAKSLAYAATTLAWLGDPAAEAYAREVISRLSPSEDVSKWPRRAASAHIDLALSLVATNRLDEACDSAQRAMLSGRVAPSNHWRALEVVKAVEMRKISDARDLREVYEGMRLQIAPSSD</sequence>
<dbReference type="EMBL" id="CP031264">
    <property type="protein sequence ID" value="AXI80441.1"/>
    <property type="molecule type" value="Genomic_DNA"/>
</dbReference>
<dbReference type="OrthoDB" id="3215106at2"/>